<dbReference type="SUPFAM" id="SSF82171">
    <property type="entry name" value="DPP6 N-terminal domain-like"/>
    <property type="match status" value="1"/>
</dbReference>
<gene>
    <name evidence="11" type="ORF">HNAJ_LOCUS10444</name>
</gene>
<keyword evidence="12" id="KW-1185">Reference proteome</keyword>
<feature type="compositionally biased region" description="Gly residues" evidence="9">
    <location>
        <begin position="521"/>
        <end position="531"/>
    </location>
</feature>
<name>A0A0R3TS46_RODNA</name>
<dbReference type="InterPro" id="IPR013979">
    <property type="entry name" value="TIF_beta_prop-like"/>
</dbReference>
<keyword evidence="5" id="KW-0853">WD repeat</keyword>
<evidence type="ECO:0000256" key="8">
    <source>
        <dbReference type="ARBA" id="ARBA00022917"/>
    </source>
</evidence>
<accession>A0A0R3TS46</accession>
<feature type="domain" description="Translation initiation factor beta propellor-like" evidence="10">
    <location>
        <begin position="212"/>
        <end position="407"/>
    </location>
</feature>
<keyword evidence="7" id="KW-0810">Translation regulation</keyword>
<keyword evidence="4" id="KW-0396">Initiation factor</keyword>
<evidence type="ECO:0000256" key="3">
    <source>
        <dbReference type="ARBA" id="ARBA00013819"/>
    </source>
</evidence>
<keyword evidence="8" id="KW-0648">Protein biosynthesis</keyword>
<evidence type="ECO:0000256" key="6">
    <source>
        <dbReference type="ARBA" id="ARBA00022737"/>
    </source>
</evidence>
<dbReference type="GO" id="GO:0043022">
    <property type="term" value="F:ribosome binding"/>
    <property type="evidence" value="ECO:0007669"/>
    <property type="project" value="TreeGrafter"/>
</dbReference>
<dbReference type="OrthoDB" id="2194683at2759"/>
<organism evidence="13">
    <name type="scientific">Rodentolepis nana</name>
    <name type="common">Dwarf tapeworm</name>
    <name type="synonym">Hymenolepis nana</name>
    <dbReference type="NCBI Taxonomy" id="102285"/>
    <lineage>
        <taxon>Eukaryota</taxon>
        <taxon>Metazoa</taxon>
        <taxon>Spiralia</taxon>
        <taxon>Lophotrochozoa</taxon>
        <taxon>Platyhelminthes</taxon>
        <taxon>Cestoda</taxon>
        <taxon>Eucestoda</taxon>
        <taxon>Cyclophyllidea</taxon>
        <taxon>Hymenolepididae</taxon>
        <taxon>Rodentolepis</taxon>
    </lineage>
</organism>
<dbReference type="EMBL" id="UZAE01013052">
    <property type="protein sequence ID" value="VDO07967.1"/>
    <property type="molecule type" value="Genomic_DNA"/>
</dbReference>
<dbReference type="GO" id="GO:0006417">
    <property type="term" value="P:regulation of translation"/>
    <property type="evidence" value="ECO:0007669"/>
    <property type="project" value="UniProtKB-KW"/>
</dbReference>
<dbReference type="InterPro" id="IPR011387">
    <property type="entry name" value="TIF2A"/>
</dbReference>
<dbReference type="Gene3D" id="2.130.10.10">
    <property type="entry name" value="YVTN repeat-like/Quinoprotein amine dehydrogenase"/>
    <property type="match status" value="1"/>
</dbReference>
<dbReference type="PANTHER" id="PTHR13227">
    <property type="entry name" value="EUKARYOTIC TRANSLATION INITIATION FACTOR 2A"/>
    <property type="match status" value="1"/>
</dbReference>
<evidence type="ECO:0000313" key="11">
    <source>
        <dbReference type="EMBL" id="VDO07967.1"/>
    </source>
</evidence>
<sequence length="610" mass="67381">MAETKIITNTSDGIRFFKFNATDGLKFLQKEYKSAAKVVCYTPDGLVYAFSDGEKLIIRNDGDDSEIVSIEQPNISRMAISPDAKYLCTYTPFRKTPEHAEGQPNLNLYEIATGKLIESRVHIQMETWRPQWSLDSQLCIRVFQGEIQFFPENKLDEKPAKRLALKGMRHCSLSKSPKNRHLAVYTPCVKSEPATVYIYAWRNGECVAVANKSFFRADTVSLHWSDIGTSLLVLASTKTSDTSYYGDQTLHFLTTAKGGDSASVPMPKGGSIHQVLWRPSIGPTARPSEEQFVVCHGSAPASILVFNIKCEKLYSLGTGAWNKLYFNPQGTLLLAGGFGNLDGNVAVWNYDKRQRLAEFSARNTSTLSWLSDGEHFVTAITTPNLRVDNGWTVWHYTGRPVSHENVEKRDHPRLATEDLPAATEHELYQVIPRPVSVDKLPPPPKVYAIQGATGAGSSKLPSVKMEKPKAYIPPALRNMSSTPMQSGNVQHAGVLNRGRLPPVQVVIKDPSAAKAAAAAMRGGGPNGGPANKGGKKNKKRVDGDNQPPLPSSGPALPNPNQKQINFLKKKLSEIEKLKTLQKTQKLEKSQLEKMAKEEGFRKELAELEKL</sequence>
<evidence type="ECO:0000313" key="12">
    <source>
        <dbReference type="Proteomes" id="UP000278807"/>
    </source>
</evidence>
<evidence type="ECO:0000256" key="9">
    <source>
        <dbReference type="SAM" id="MobiDB-lite"/>
    </source>
</evidence>
<dbReference type="STRING" id="102285.A0A0R3TS46"/>
<dbReference type="WBParaSite" id="HNAJ_0001044901-mRNA-1">
    <property type="protein sequence ID" value="HNAJ_0001044901-mRNA-1"/>
    <property type="gene ID" value="HNAJ_0001044901"/>
</dbReference>
<reference evidence="13" key="1">
    <citation type="submission" date="2017-02" db="UniProtKB">
        <authorList>
            <consortium name="WormBaseParasite"/>
        </authorList>
    </citation>
    <scope>IDENTIFICATION</scope>
</reference>
<dbReference type="GO" id="GO:0003743">
    <property type="term" value="F:translation initiation factor activity"/>
    <property type="evidence" value="ECO:0007669"/>
    <property type="project" value="UniProtKB-KW"/>
</dbReference>
<reference evidence="11 12" key="2">
    <citation type="submission" date="2018-11" db="EMBL/GenBank/DDBJ databases">
        <authorList>
            <consortium name="Pathogen Informatics"/>
        </authorList>
    </citation>
    <scope>NUCLEOTIDE SEQUENCE [LARGE SCALE GENOMIC DNA]</scope>
</reference>
<evidence type="ECO:0000256" key="2">
    <source>
        <dbReference type="ARBA" id="ARBA00009573"/>
    </source>
</evidence>
<evidence type="ECO:0000256" key="4">
    <source>
        <dbReference type="ARBA" id="ARBA00022540"/>
    </source>
</evidence>
<comment type="similarity">
    <text evidence="2">Belongs to the WD repeat EIF2A family.</text>
</comment>
<dbReference type="GO" id="GO:0022627">
    <property type="term" value="C:cytosolic small ribosomal subunit"/>
    <property type="evidence" value="ECO:0007669"/>
    <property type="project" value="TreeGrafter"/>
</dbReference>
<evidence type="ECO:0000313" key="13">
    <source>
        <dbReference type="WBParaSite" id="HNAJ_0001044901-mRNA-1"/>
    </source>
</evidence>
<dbReference type="Pfam" id="PF08662">
    <property type="entry name" value="eIF2A"/>
    <property type="match status" value="1"/>
</dbReference>
<dbReference type="GO" id="GO:0003729">
    <property type="term" value="F:mRNA binding"/>
    <property type="evidence" value="ECO:0007669"/>
    <property type="project" value="TreeGrafter"/>
</dbReference>
<evidence type="ECO:0000256" key="5">
    <source>
        <dbReference type="ARBA" id="ARBA00022574"/>
    </source>
</evidence>
<protein>
    <recommendedName>
        <fullName evidence="3">Eukaryotic translation initiation factor 2A</fullName>
    </recommendedName>
</protein>
<dbReference type="AlphaFoldDB" id="A0A0R3TS46"/>
<evidence type="ECO:0000256" key="1">
    <source>
        <dbReference type="ARBA" id="ARBA00003993"/>
    </source>
</evidence>
<feature type="region of interest" description="Disordered" evidence="9">
    <location>
        <begin position="516"/>
        <end position="561"/>
    </location>
</feature>
<proteinExistence type="inferred from homology"/>
<dbReference type="PANTHER" id="PTHR13227:SF0">
    <property type="entry name" value="EUKARYOTIC TRANSLATION INITIATION FACTOR 2A"/>
    <property type="match status" value="1"/>
</dbReference>
<dbReference type="InterPro" id="IPR015943">
    <property type="entry name" value="WD40/YVTN_repeat-like_dom_sf"/>
</dbReference>
<evidence type="ECO:0000259" key="10">
    <source>
        <dbReference type="Pfam" id="PF08662"/>
    </source>
</evidence>
<dbReference type="Proteomes" id="UP000278807">
    <property type="component" value="Unassembled WGS sequence"/>
</dbReference>
<comment type="function">
    <text evidence="1">Functions in the early steps of protein synthesis of a small number of specific mRNAs. Acts by directing the binding of methionyl-tRNAi to 40S ribosomal subunits. In contrast to the eIF-2 complex, it binds methionyl-tRNAi to 40S subunits in a codon-dependent manner, whereas the eIF-2 complex binds methionyl-tRNAi to 40S subunits in a GTP-dependent manner.</text>
</comment>
<dbReference type="GO" id="GO:0000049">
    <property type="term" value="F:tRNA binding"/>
    <property type="evidence" value="ECO:0007669"/>
    <property type="project" value="TreeGrafter"/>
</dbReference>
<keyword evidence="6" id="KW-0677">Repeat</keyword>
<evidence type="ECO:0000256" key="7">
    <source>
        <dbReference type="ARBA" id="ARBA00022845"/>
    </source>
</evidence>